<gene>
    <name evidence="2" type="ORF">CBP51_06845</name>
</gene>
<name>A0A266QA15_9GAMM</name>
<protein>
    <recommendedName>
        <fullName evidence="1">Erythromycin biosynthesis protein CIII-like C-terminal domain-containing protein</fullName>
    </recommendedName>
</protein>
<dbReference type="Gene3D" id="3.40.50.2000">
    <property type="entry name" value="Glycogen Phosphorylase B"/>
    <property type="match status" value="2"/>
</dbReference>
<dbReference type="CDD" id="cd03784">
    <property type="entry name" value="GT1_Gtf-like"/>
    <property type="match status" value="1"/>
</dbReference>
<dbReference type="GO" id="GO:0016758">
    <property type="term" value="F:hexosyltransferase activity"/>
    <property type="evidence" value="ECO:0007669"/>
    <property type="project" value="UniProtKB-ARBA"/>
</dbReference>
<dbReference type="Pfam" id="PF06722">
    <property type="entry name" value="EryCIII-like_C"/>
    <property type="match status" value="1"/>
</dbReference>
<dbReference type="SUPFAM" id="SSF53756">
    <property type="entry name" value="UDP-Glycosyltransferase/glycogen phosphorylase"/>
    <property type="match status" value="1"/>
</dbReference>
<evidence type="ECO:0000259" key="1">
    <source>
        <dbReference type="Pfam" id="PF06722"/>
    </source>
</evidence>
<sequence length="453" mass="51143">MKKQEVLFVAFGSLGDVYPLLAIAKKMSSCIPTTLLANEYFRCYAEDIGVDFYPIGSTEDQLRARESADLSGETREGRKERYENVIGKSYKAAYSYISEKVQQGIKFLVVTHGNLSPAVLACEAFDIPIIYTHYSPSQIPANYEDAILCASFYSDRSPWWIRHVTIPMQFMKLRFSFEVKDQLNAHRKELGLAPVASSWDHFIQKFSFRREKAIVPKMNVPAEIVLTPQWFSEPFDNRSGKYTFVGFPFIEEIEGEQETFVDSFIRAHGKPIVFTPGTAVEDVEALIEEMIPICRKLGSPGIFCAKHGRTAFDKLTKVNDVALLYLEHAKFSHLLPQSRCLIHHGGIGTLAQAVRAGIPQIVRPRMYDQPANGVRVMMFGLGGSVFPEEFFADRVADILLHIEGSQQHQEMITYYSDLVRNENGVENACELITSFLNKELNKNAESTEGCPAY</sequence>
<dbReference type="Proteomes" id="UP000216101">
    <property type="component" value="Unassembled WGS sequence"/>
</dbReference>
<dbReference type="RefSeq" id="WP_094984330.1">
    <property type="nucleotide sequence ID" value="NZ_NHNI01000001.1"/>
</dbReference>
<feature type="domain" description="Erythromycin biosynthesis protein CIII-like C-terminal" evidence="1">
    <location>
        <begin position="332"/>
        <end position="411"/>
    </location>
</feature>
<dbReference type="AlphaFoldDB" id="A0A266QA15"/>
<dbReference type="InterPro" id="IPR002213">
    <property type="entry name" value="UDP_glucos_trans"/>
</dbReference>
<dbReference type="GO" id="GO:0017000">
    <property type="term" value="P:antibiotic biosynthetic process"/>
    <property type="evidence" value="ECO:0007669"/>
    <property type="project" value="UniProtKB-ARBA"/>
</dbReference>
<evidence type="ECO:0000313" key="3">
    <source>
        <dbReference type="Proteomes" id="UP000216101"/>
    </source>
</evidence>
<comment type="caution">
    <text evidence="2">The sequence shown here is derived from an EMBL/GenBank/DDBJ whole genome shotgun (WGS) entry which is preliminary data.</text>
</comment>
<organism evidence="2 3">
    <name type="scientific">Cellvibrio mixtus</name>
    <dbReference type="NCBI Taxonomy" id="39650"/>
    <lineage>
        <taxon>Bacteria</taxon>
        <taxon>Pseudomonadati</taxon>
        <taxon>Pseudomonadota</taxon>
        <taxon>Gammaproteobacteria</taxon>
        <taxon>Cellvibrionales</taxon>
        <taxon>Cellvibrionaceae</taxon>
        <taxon>Cellvibrio</taxon>
    </lineage>
</organism>
<proteinExistence type="predicted"/>
<dbReference type="EMBL" id="NHNI01000001">
    <property type="protein sequence ID" value="OZY86724.1"/>
    <property type="molecule type" value="Genomic_DNA"/>
</dbReference>
<keyword evidence="3" id="KW-1185">Reference proteome</keyword>
<accession>A0A266QA15</accession>
<dbReference type="InterPro" id="IPR010610">
    <property type="entry name" value="EryCIII-like_C"/>
</dbReference>
<dbReference type="InterPro" id="IPR050426">
    <property type="entry name" value="Glycosyltransferase_28"/>
</dbReference>
<dbReference type="GO" id="GO:0008194">
    <property type="term" value="F:UDP-glycosyltransferase activity"/>
    <property type="evidence" value="ECO:0007669"/>
    <property type="project" value="InterPro"/>
</dbReference>
<evidence type="ECO:0000313" key="2">
    <source>
        <dbReference type="EMBL" id="OZY86724.1"/>
    </source>
</evidence>
<reference evidence="3" key="1">
    <citation type="submission" date="2017-05" db="EMBL/GenBank/DDBJ databases">
        <authorList>
            <person name="Barney B.M."/>
        </authorList>
    </citation>
    <scope>NUCLEOTIDE SEQUENCE [LARGE SCALE GENOMIC DNA]</scope>
    <source>
        <strain evidence="3">PSBB022</strain>
    </source>
</reference>
<dbReference type="PANTHER" id="PTHR48050">
    <property type="entry name" value="STEROL 3-BETA-GLUCOSYLTRANSFERASE"/>
    <property type="match status" value="1"/>
</dbReference>
<dbReference type="PANTHER" id="PTHR48050:SF13">
    <property type="entry name" value="STEROL 3-BETA-GLUCOSYLTRANSFERASE UGT80A2"/>
    <property type="match status" value="1"/>
</dbReference>